<dbReference type="SUPFAM" id="SSF48726">
    <property type="entry name" value="Immunoglobulin"/>
    <property type="match status" value="2"/>
</dbReference>
<dbReference type="PROSITE" id="PS50835">
    <property type="entry name" value="IG_LIKE"/>
    <property type="match status" value="2"/>
</dbReference>
<evidence type="ECO:0000256" key="5">
    <source>
        <dbReference type="ARBA" id="ARBA00022729"/>
    </source>
</evidence>
<dbReference type="GO" id="GO:0008270">
    <property type="term" value="F:zinc ion binding"/>
    <property type="evidence" value="ECO:0007669"/>
    <property type="project" value="UniProtKB-KW"/>
</dbReference>
<evidence type="ECO:0000256" key="9">
    <source>
        <dbReference type="ARBA" id="ARBA00023136"/>
    </source>
</evidence>
<proteinExistence type="evidence at transcript level"/>
<dbReference type="Pfam" id="PF22705">
    <property type="entry name" value="C2-set_3"/>
    <property type="match status" value="1"/>
</dbReference>
<organism evidence="16">
    <name type="scientific">Mus musculus</name>
    <name type="common">Mouse</name>
    <dbReference type="NCBI Taxonomy" id="10090"/>
    <lineage>
        <taxon>Eukaryota</taxon>
        <taxon>Metazoa</taxon>
        <taxon>Chordata</taxon>
        <taxon>Craniata</taxon>
        <taxon>Vertebrata</taxon>
        <taxon>Euteleostomi</taxon>
        <taxon>Mammalia</taxon>
        <taxon>Eutheria</taxon>
        <taxon>Euarchontoglires</taxon>
        <taxon>Glires</taxon>
        <taxon>Rodentia</taxon>
        <taxon>Myomorpha</taxon>
        <taxon>Muroidea</taxon>
        <taxon>Muridae</taxon>
        <taxon>Murinae</taxon>
        <taxon>Mus</taxon>
        <taxon>Mus</taxon>
    </lineage>
</organism>
<dbReference type="AlphaFoldDB" id="Q811D8"/>
<sequence>MENHRKPSLLFHVSCLFVLTQLLSWVTTKEFLVFGTSDPIVVELGAEAFLPCSVFPAMNVENMEELRWFRSRFSEAVLVYRDQEEQKREQMPGYSQRTLLVKDQFHQGTAAVRIQNVQTSDSGIYICHFKQGVFYDEAILELKVAAMGSVPEVYIKGPEDGGVCVVCMTSGWYPEPQVRWKDSRGENLTASLEIHHEDAEGLFSTETSLLVRNSSVRNVTCSTFNTVLGQEKAMTMFLPEPFFPQASTWKPAFFGTLTMMGLLVLGTSYLLIRERSARLKKQRDRVNLQHVKDELQKTNEDALSFNDALMVEHARRKAAYMAAWRKAQLYADWLKEHFEACTFTLDPASAHPILAISLDRLSVSRKDSTLCLDDLFCVLGIRGISSGRHYWEVKLRNGDSSKWTLGVCREGVDRKGCFSECPHKGFWTVGRSSSGYLAYIDSGRASLSVRQAPQSVGVFVDYTEGDISFYNMSDMSHMFSFHEASFSGTLFPYFRLKSGNVSMIISSMACASEGREGEEGRRGRRRSWKGSEGKKGKKLVLLPLKESLSPAGEGLVPGSCAVDSLPGEDSSFLQHARNSLFP</sequence>
<feature type="chain" id="PRO_5004299017" evidence="13">
    <location>
        <begin position="29"/>
        <end position="582"/>
    </location>
</feature>
<dbReference type="Pfam" id="PF00622">
    <property type="entry name" value="SPRY"/>
    <property type="match status" value="1"/>
</dbReference>
<dbReference type="InterPro" id="IPR003599">
    <property type="entry name" value="Ig_sub"/>
</dbReference>
<keyword evidence="5 13" id="KW-0732">Signal</keyword>
<feature type="transmembrane region" description="Helical" evidence="12">
    <location>
        <begin position="252"/>
        <end position="272"/>
    </location>
</feature>
<dbReference type="GO" id="GO:0016020">
    <property type="term" value="C:membrane"/>
    <property type="evidence" value="ECO:0007669"/>
    <property type="project" value="UniProtKB-SubCell"/>
</dbReference>
<evidence type="ECO:0000256" key="8">
    <source>
        <dbReference type="ARBA" id="ARBA00022989"/>
    </source>
</evidence>
<dbReference type="GeneID" id="100045026"/>
<evidence type="ECO:0000256" key="3">
    <source>
        <dbReference type="ARBA" id="ARBA00022692"/>
    </source>
</evidence>
<evidence type="ECO:0000256" key="11">
    <source>
        <dbReference type="ARBA" id="ARBA00023319"/>
    </source>
</evidence>
<dbReference type="FunFam" id="2.60.120.920:FF:000040">
    <property type="entry name" value="Ret finger protein-like 4A"/>
    <property type="match status" value="1"/>
</dbReference>
<feature type="domain" description="B30.2/SPRY" evidence="14">
    <location>
        <begin position="323"/>
        <end position="512"/>
    </location>
</feature>
<dbReference type="Gene3D" id="2.60.40.10">
    <property type="entry name" value="Immunoglobulins"/>
    <property type="match status" value="2"/>
</dbReference>
<protein>
    <submittedName>
        <fullName evidence="16">Butyrophilin-like</fullName>
    </submittedName>
</protein>
<dbReference type="InterPro" id="IPR036179">
    <property type="entry name" value="Ig-like_dom_sf"/>
</dbReference>
<evidence type="ECO:0000256" key="4">
    <source>
        <dbReference type="ARBA" id="ARBA00022723"/>
    </source>
</evidence>
<comment type="similarity">
    <text evidence="2">Belongs to the immunoglobulin superfamily. BTN/MOG family.</text>
</comment>
<evidence type="ECO:0000259" key="14">
    <source>
        <dbReference type="PROSITE" id="PS50188"/>
    </source>
</evidence>
<dbReference type="RefSeq" id="NP_001034330.1">
    <property type="nucleotide sequence ID" value="NM_001039241.2"/>
</dbReference>
<feature type="signal peptide" evidence="13">
    <location>
        <begin position="1"/>
        <end position="28"/>
    </location>
</feature>
<dbReference type="InterPro" id="IPR013320">
    <property type="entry name" value="ConA-like_dom_sf"/>
</dbReference>
<dbReference type="PANTHER" id="PTHR24100">
    <property type="entry name" value="BUTYROPHILIN"/>
    <property type="match status" value="1"/>
</dbReference>
<evidence type="ECO:0000259" key="15">
    <source>
        <dbReference type="PROSITE" id="PS50835"/>
    </source>
</evidence>
<gene>
    <name evidence="16" type="primary">LOC100045026</name>
</gene>
<keyword evidence="6" id="KW-0863">Zinc-finger</keyword>
<evidence type="ECO:0000256" key="12">
    <source>
        <dbReference type="SAM" id="Phobius"/>
    </source>
</evidence>
<name>Q811D8_MOUSE</name>
<dbReference type="EMBL" id="BC046609">
    <property type="protein sequence ID" value="AAH46609.1"/>
    <property type="molecule type" value="mRNA"/>
</dbReference>
<evidence type="ECO:0000256" key="1">
    <source>
        <dbReference type="ARBA" id="ARBA00004479"/>
    </source>
</evidence>
<evidence type="ECO:0000256" key="6">
    <source>
        <dbReference type="ARBA" id="ARBA00022771"/>
    </source>
</evidence>
<dbReference type="SMART" id="SM00406">
    <property type="entry name" value="IGv"/>
    <property type="match status" value="1"/>
</dbReference>
<feature type="domain" description="Ig-like" evidence="15">
    <location>
        <begin position="7"/>
        <end position="127"/>
    </location>
</feature>
<dbReference type="PROSITE" id="PS50188">
    <property type="entry name" value="B302_SPRY"/>
    <property type="match status" value="1"/>
</dbReference>
<accession>Q811D8</accession>
<dbReference type="GO" id="GO:0005737">
    <property type="term" value="C:cytoplasm"/>
    <property type="evidence" value="ECO:0007669"/>
    <property type="project" value="UniProtKB-ARBA"/>
</dbReference>
<dbReference type="iPTMnet" id="Q811D8"/>
<dbReference type="InterPro" id="IPR003877">
    <property type="entry name" value="SPRY_dom"/>
</dbReference>
<keyword evidence="9 12" id="KW-0472">Membrane</keyword>
<dbReference type="Gene3D" id="2.60.120.920">
    <property type="match status" value="1"/>
</dbReference>
<dbReference type="PhosphoSitePlus" id="Q811D8"/>
<dbReference type="InterPro" id="IPR053896">
    <property type="entry name" value="BTN3A2-like_Ig-C"/>
</dbReference>
<reference evidence="16" key="1">
    <citation type="journal article" date="2004" name="Genome Res.">
        <title>The status, quality, and expansion of the NIH full-length cDNA project: the Mammalian Gene Collection (MGC).</title>
        <authorList>
            <consortium name="The MGC Project Team"/>
            <person name="Gerhard D.S."/>
            <person name="Wagner L."/>
            <person name="Feingold E.A."/>
            <person name="Shenmen C.M."/>
            <person name="Grouse L.H."/>
            <person name="Schuler G."/>
            <person name="Klein S.L."/>
            <person name="Old S."/>
            <person name="Rasooly R."/>
            <person name="Good P."/>
            <person name="Guyer M."/>
            <person name="Peck A.M."/>
            <person name="Derge J.G."/>
            <person name="Lipman D."/>
            <person name="Collins F.S."/>
            <person name="Jang W."/>
            <person name="Sherry S."/>
            <person name="Feolo M."/>
            <person name="Misquitta L."/>
            <person name="Lee E."/>
            <person name="Rotmistrovsky K."/>
            <person name="Greenhut S.F."/>
            <person name="Schaefer C.F."/>
            <person name="Buetow K."/>
            <person name="Bonner T.I."/>
            <person name="Haussler D."/>
            <person name="Kent J."/>
            <person name="Kiekhaus M."/>
            <person name="Furey T."/>
            <person name="Brent M."/>
            <person name="Prange C."/>
            <person name="Schreiber K."/>
            <person name="Shapiro N."/>
            <person name="Bhat N.K."/>
            <person name="Hopkins R.F."/>
            <person name="Hsie F."/>
            <person name="Driscoll T."/>
            <person name="Soares M.B."/>
            <person name="Casavant T.L."/>
            <person name="Scheetz T.E."/>
            <person name="Brown-stein M.J."/>
            <person name="Usdin T.B."/>
            <person name="Toshiyuki S."/>
            <person name="Carninci P."/>
            <person name="Piao Y."/>
            <person name="Dudekula D.B."/>
            <person name="Ko M.S."/>
            <person name="Kawakami K."/>
            <person name="Suzuki Y."/>
            <person name="Sugano S."/>
            <person name="Gruber C.E."/>
            <person name="Smith M.R."/>
            <person name="Simmons B."/>
            <person name="Moore T."/>
            <person name="Waterman R."/>
            <person name="Johnson S.L."/>
            <person name="Ruan Y."/>
            <person name="Wei C.L."/>
            <person name="Mathavan S."/>
            <person name="Gunaratne P.H."/>
            <person name="Wu J."/>
            <person name="Garcia A.M."/>
            <person name="Hulyk S.W."/>
            <person name="Fuh E."/>
            <person name="Yuan Y."/>
            <person name="Sneed A."/>
            <person name="Kowis C."/>
            <person name="Hodgson A."/>
            <person name="Muzny D.M."/>
            <person name="McPherson J."/>
            <person name="Gibbs R.A."/>
            <person name="Fahey J."/>
            <person name="Helton E."/>
            <person name="Ketteman M."/>
            <person name="Madan A."/>
            <person name="Rodrigues S."/>
            <person name="Sanchez A."/>
            <person name="Whiting M."/>
            <person name="Madari A."/>
            <person name="Young A.C."/>
            <person name="Wetherby K.D."/>
            <person name="Granite S.J."/>
            <person name="Kwong P.N."/>
            <person name="Brinkley C.P."/>
            <person name="Pearson R.L."/>
            <person name="Bouffard G.G."/>
            <person name="Blakesly R.W."/>
            <person name="Green E.D."/>
            <person name="Dickson M.C."/>
            <person name="Rodriguez A.C."/>
            <person name="Grimwood J."/>
            <person name="Schmutz J."/>
            <person name="Myers R.M."/>
            <person name="Butterfield Y.S."/>
            <person name="Griffith M."/>
            <person name="Griffith O.L."/>
            <person name="Krzywinski M.I."/>
            <person name="Liao N."/>
            <person name="Morin R."/>
            <person name="Morrin R."/>
            <person name="Palmquist D."/>
            <person name="Petrescu A.S."/>
            <person name="Skalska U."/>
            <person name="Smailus D.E."/>
            <person name="Stott J.M."/>
            <person name="Schnerch A."/>
            <person name="Schein J.E."/>
            <person name="Jones S.J."/>
            <person name="Holt R.A."/>
            <person name="Baross A."/>
            <person name="Marra M.A."/>
            <person name="Clifton S."/>
            <person name="Makowski K.A."/>
            <person name="Bosak S."/>
            <person name="Malek J."/>
        </authorList>
    </citation>
    <scope>NUCLEOTIDE SEQUENCE [LARGE SCALE MRNA]</scope>
    <source>
        <strain evidence="16">FVB/N</strain>
        <tissue evidence="16">Colon</tissue>
    </source>
</reference>
<evidence type="ECO:0000256" key="10">
    <source>
        <dbReference type="ARBA" id="ARBA00023157"/>
    </source>
</evidence>
<dbReference type="SMART" id="SM00409">
    <property type="entry name" value="IG"/>
    <property type="match status" value="1"/>
</dbReference>
<dbReference type="InterPro" id="IPR043136">
    <property type="entry name" value="B30.2/SPRY_sf"/>
</dbReference>
<dbReference type="InterPro" id="IPR013106">
    <property type="entry name" value="Ig_V-set"/>
</dbReference>
<evidence type="ECO:0000256" key="2">
    <source>
        <dbReference type="ARBA" id="ARBA00007591"/>
    </source>
</evidence>
<dbReference type="InterPro" id="IPR001870">
    <property type="entry name" value="B30.2/SPRY"/>
</dbReference>
<dbReference type="Pfam" id="PF07686">
    <property type="entry name" value="V-set"/>
    <property type="match status" value="1"/>
</dbReference>
<dbReference type="InterPro" id="IPR007110">
    <property type="entry name" value="Ig-like_dom"/>
</dbReference>
<dbReference type="FunFam" id="2.60.40.10:FF:000208">
    <property type="entry name" value="Butyrophilin subfamily 1 member A1"/>
    <property type="match status" value="1"/>
</dbReference>
<dbReference type="InterPro" id="IPR003879">
    <property type="entry name" value="Butyrophylin_SPRY"/>
</dbReference>
<keyword evidence="4" id="KW-0479">Metal-binding</keyword>
<keyword evidence="11" id="KW-0393">Immunoglobulin domain</keyword>
<evidence type="ECO:0000256" key="13">
    <source>
        <dbReference type="SAM" id="SignalP"/>
    </source>
</evidence>
<keyword evidence="3 12" id="KW-0812">Transmembrane</keyword>
<keyword evidence="10" id="KW-1015">Disulfide bond</keyword>
<dbReference type="InterPro" id="IPR013783">
    <property type="entry name" value="Ig-like_fold"/>
</dbReference>
<dbReference type="CDD" id="cd13733">
    <property type="entry name" value="SPRY_PRY_C-I_1"/>
    <property type="match status" value="1"/>
</dbReference>
<feature type="domain" description="Ig-like" evidence="15">
    <location>
        <begin position="151"/>
        <end position="235"/>
    </location>
</feature>
<dbReference type="PRINTS" id="PR01407">
    <property type="entry name" value="BUTYPHLNCDUF"/>
</dbReference>
<dbReference type="SUPFAM" id="SSF49899">
    <property type="entry name" value="Concanavalin A-like lectins/glucanases"/>
    <property type="match status" value="1"/>
</dbReference>
<dbReference type="FunFam" id="2.60.40.10:FF:000088">
    <property type="entry name" value="Butyrophilin subfamily 1 member A1"/>
    <property type="match status" value="1"/>
</dbReference>
<keyword evidence="8 12" id="KW-1133">Transmembrane helix</keyword>
<dbReference type="KEGG" id="mmu:100045026"/>
<evidence type="ECO:0000313" key="16">
    <source>
        <dbReference type="EMBL" id="AAH46609.1"/>
    </source>
</evidence>
<dbReference type="PANTHER" id="PTHR24100:SF64">
    <property type="entry name" value="BUTYROPHILIN, SUBFAMILY 3, MEMBER A3-RELATED"/>
    <property type="match status" value="1"/>
</dbReference>
<comment type="subcellular location">
    <subcellularLocation>
        <location evidence="1">Membrane</location>
        <topology evidence="1">Single-pass type I membrane protein</topology>
    </subcellularLocation>
</comment>
<dbReference type="SMART" id="SM00449">
    <property type="entry name" value="SPRY"/>
    <property type="match status" value="1"/>
</dbReference>
<keyword evidence="7" id="KW-0862">Zinc</keyword>
<dbReference type="InterPro" id="IPR050504">
    <property type="entry name" value="IgSF_BTN/MOG"/>
</dbReference>
<evidence type="ECO:0000256" key="7">
    <source>
        <dbReference type="ARBA" id="ARBA00022833"/>
    </source>
</evidence>